<reference evidence="1 2" key="1">
    <citation type="submission" date="2014-03" db="EMBL/GenBank/DDBJ databases">
        <title>Draft Genome Sequences of Four Burkholderia Strains.</title>
        <authorList>
            <person name="Liu X.Y."/>
            <person name="Li C.X."/>
            <person name="Xu J.H."/>
        </authorList>
    </citation>
    <scope>NUCLEOTIDE SEQUENCE [LARGE SCALE GENOMIC DNA]</scope>
    <source>
        <strain evidence="1 2">DSM 50014</strain>
    </source>
</reference>
<dbReference type="AlphaFoldDB" id="A0A069PUQ0"/>
<accession>A0A069PUQ0</accession>
<evidence type="ECO:0000313" key="2">
    <source>
        <dbReference type="Proteomes" id="UP000027466"/>
    </source>
</evidence>
<comment type="caution">
    <text evidence="1">The sequence shown here is derived from an EMBL/GenBank/DDBJ whole genome shotgun (WGS) entry which is preliminary data.</text>
</comment>
<organism evidence="1 2">
    <name type="scientific">Caballeronia glathei</name>
    <dbReference type="NCBI Taxonomy" id="60547"/>
    <lineage>
        <taxon>Bacteria</taxon>
        <taxon>Pseudomonadati</taxon>
        <taxon>Pseudomonadota</taxon>
        <taxon>Betaproteobacteria</taxon>
        <taxon>Burkholderiales</taxon>
        <taxon>Burkholderiaceae</taxon>
        <taxon>Caballeronia</taxon>
    </lineage>
</organism>
<gene>
    <name evidence="1" type="ORF">BG61_21260</name>
</gene>
<evidence type="ECO:0000313" key="1">
    <source>
        <dbReference type="EMBL" id="KDR41056.1"/>
    </source>
</evidence>
<name>A0A069PUQ0_9BURK</name>
<keyword evidence="2" id="KW-1185">Reference proteome</keyword>
<dbReference type="Proteomes" id="UP000027466">
    <property type="component" value="Unassembled WGS sequence"/>
</dbReference>
<dbReference type="RefSeq" id="WP_035924424.1">
    <property type="nucleotide sequence ID" value="NZ_CADFFX010000028.1"/>
</dbReference>
<sequence length="81" mass="8869">MEHDQEPLFESDDPHFLHARALSLSVGAIRKAQGKVSPNDFPVGSIEWHAAVEDFANDVLIALLGEPDNADIPPGHFIAKR</sequence>
<proteinExistence type="predicted"/>
<dbReference type="EMBL" id="JFHC01000032">
    <property type="protein sequence ID" value="KDR41056.1"/>
    <property type="molecule type" value="Genomic_DNA"/>
</dbReference>
<protein>
    <submittedName>
        <fullName evidence="1">Uncharacterized protein</fullName>
    </submittedName>
</protein>